<dbReference type="OrthoDB" id="5984200at2759"/>
<proteinExistence type="predicted"/>
<dbReference type="AlphaFoldDB" id="A0A7D9L0E5"/>
<reference evidence="1" key="1">
    <citation type="submission" date="2020-04" db="EMBL/GenBank/DDBJ databases">
        <authorList>
            <person name="Alioto T."/>
            <person name="Alioto T."/>
            <person name="Gomez Garrido J."/>
        </authorList>
    </citation>
    <scope>NUCLEOTIDE SEQUENCE</scope>
    <source>
        <strain evidence="1">A484AB</strain>
    </source>
</reference>
<protein>
    <submittedName>
        <fullName evidence="1">Uncharacterized protein</fullName>
    </submittedName>
</protein>
<dbReference type="EMBL" id="CACRXK020011944">
    <property type="protein sequence ID" value="CAB4022375.1"/>
    <property type="molecule type" value="Genomic_DNA"/>
</dbReference>
<dbReference type="PANTHER" id="PTHR33198:SF19">
    <property type="entry name" value="CCHC-TYPE DOMAIN-CONTAINING PROTEIN"/>
    <property type="match status" value="1"/>
</dbReference>
<comment type="caution">
    <text evidence="1">The sequence shown here is derived from an EMBL/GenBank/DDBJ whole genome shotgun (WGS) entry which is preliminary data.</text>
</comment>
<dbReference type="Proteomes" id="UP001152795">
    <property type="component" value="Unassembled WGS sequence"/>
</dbReference>
<evidence type="ECO:0000313" key="1">
    <source>
        <dbReference type="EMBL" id="CAB4022375.1"/>
    </source>
</evidence>
<gene>
    <name evidence="1" type="ORF">PACLA_8A005184</name>
</gene>
<sequence>MAMHFGLIPPLVGFKQWKCIGKLEKFKQRYLNYEIATGISEKEDATRVATLLTVIGNEALDVYDTFVWATVGDDKKIAKVLEKFDDHCESRKNVTYERYIFFTRAQETSETIDQYVTTLKKLSDTCEFGTLTDTLIKDRIVLGVKNQKIRERLLGQPDLTLDKALDLVRAAERVQLSATRRSYFEETLFVGAVTSEVKNDEWYVATKIEKQNTKLKVDTGSQTQVLLRLRAAQELGLIKIVGNTGVDSTTKKPPAHLKEEVFKKHQKIFTGLGRLEREYHIEVDPTMTPVIIILL</sequence>
<accession>A0A7D9L0E5</accession>
<dbReference type="PANTHER" id="PTHR33198">
    <property type="entry name" value="ANK_REP_REGION DOMAIN-CONTAINING PROTEIN-RELATED"/>
    <property type="match status" value="1"/>
</dbReference>
<evidence type="ECO:0000313" key="2">
    <source>
        <dbReference type="Proteomes" id="UP001152795"/>
    </source>
</evidence>
<organism evidence="1 2">
    <name type="scientific">Paramuricea clavata</name>
    <name type="common">Red gorgonian</name>
    <name type="synonym">Violescent sea-whip</name>
    <dbReference type="NCBI Taxonomy" id="317549"/>
    <lineage>
        <taxon>Eukaryota</taxon>
        <taxon>Metazoa</taxon>
        <taxon>Cnidaria</taxon>
        <taxon>Anthozoa</taxon>
        <taxon>Octocorallia</taxon>
        <taxon>Malacalcyonacea</taxon>
        <taxon>Plexauridae</taxon>
        <taxon>Paramuricea</taxon>
    </lineage>
</organism>
<name>A0A7D9L0E5_PARCT</name>
<keyword evidence="2" id="KW-1185">Reference proteome</keyword>